<keyword evidence="4" id="KW-1185">Reference proteome</keyword>
<dbReference type="STRING" id="338963.Pcar_0227"/>
<sequence>MPTLKQLVKSLCGFLDAGEDLAVATILTRSGSAPRTAGTKMIIRANGEICGTIGGGLVEARAQATAPEIFATHQSRTFVFDMTGDDADSMDMICGGEVEILLEYVPACEENRIVFDAWQEALQTGRKCLLVTPLPTENPQSPLQRCLLHADSTCFGPVPLPEEIRKGLLEATRNCRYPTLLQVAGGQFFVEPSFVPATLFLFGAGHVCQPTAALATMVGFNTVVFDDRAEFANRQRFPRADEIVVVPSYEDCMANLDIDSHSYLVIVSRGHRHDQSLLRQAVQTDAGYIGMIGSRGKRDKIYHNLEAEGISRETLDKVYSPIGTAIDAETPQEIAVSIVGELIKVRAALQRNHD</sequence>
<accession>Q3A804</accession>
<dbReference type="Gene3D" id="3.40.50.720">
    <property type="entry name" value="NAD(P)-binding Rossmann-like Domain"/>
    <property type="match status" value="1"/>
</dbReference>
<dbReference type="InterPro" id="IPR003777">
    <property type="entry name" value="XdhC_CoxI"/>
</dbReference>
<feature type="domain" description="XdhC Rossmann" evidence="2">
    <location>
        <begin position="199"/>
        <end position="342"/>
    </location>
</feature>
<dbReference type="eggNOG" id="COG1975">
    <property type="taxonomic scope" value="Bacteria"/>
</dbReference>
<reference evidence="3 4" key="2">
    <citation type="journal article" date="2012" name="BMC Genomics">
        <title>The genome of Pelobacter carbinolicus reveals surprising metabolic capabilities and physiological features.</title>
        <authorList>
            <person name="Aklujkar M."/>
            <person name="Haveman S.A."/>
            <person name="Didonato R.Jr."/>
            <person name="Chertkov O."/>
            <person name="Han C.S."/>
            <person name="Land M.L."/>
            <person name="Brown P."/>
            <person name="Lovley D.R."/>
        </authorList>
    </citation>
    <scope>NUCLEOTIDE SEQUENCE [LARGE SCALE GENOMIC DNA]</scope>
    <source>
        <strain evidence="4">DSM 2380 / NBRC 103641 / GraBd1</strain>
    </source>
</reference>
<dbReference type="InterPro" id="IPR027051">
    <property type="entry name" value="XdhC_Rossmann_dom"/>
</dbReference>
<dbReference type="OrthoDB" id="9815497at2"/>
<dbReference type="KEGG" id="pca:Pcar_0227"/>
<dbReference type="EMBL" id="CP000142">
    <property type="protein sequence ID" value="ABA87488.1"/>
    <property type="molecule type" value="Genomic_DNA"/>
</dbReference>
<dbReference type="Proteomes" id="UP000002534">
    <property type="component" value="Chromosome"/>
</dbReference>
<feature type="domain" description="XdhC- CoxI" evidence="1">
    <location>
        <begin position="15"/>
        <end position="80"/>
    </location>
</feature>
<evidence type="ECO:0000259" key="2">
    <source>
        <dbReference type="Pfam" id="PF13478"/>
    </source>
</evidence>
<reference evidence="4" key="1">
    <citation type="submission" date="2005-10" db="EMBL/GenBank/DDBJ databases">
        <title>Complete sequence of Pelobacter carbinolicus DSM 2380.</title>
        <authorList>
            <person name="Copeland A."/>
            <person name="Lucas S."/>
            <person name="Lapidus A."/>
            <person name="Barry K."/>
            <person name="Detter J.C."/>
            <person name="Glavina T."/>
            <person name="Hammon N."/>
            <person name="Israni S."/>
            <person name="Pitluck S."/>
            <person name="Chertkov O."/>
            <person name="Schmutz J."/>
            <person name="Larimer F."/>
            <person name="Land M."/>
            <person name="Kyrpides N."/>
            <person name="Ivanova N."/>
            <person name="Richardson P."/>
        </authorList>
    </citation>
    <scope>NUCLEOTIDE SEQUENCE [LARGE SCALE GENOMIC DNA]</scope>
    <source>
        <strain evidence="4">DSM 2380 / NBRC 103641 / GraBd1</strain>
    </source>
</reference>
<dbReference type="Pfam" id="PF02625">
    <property type="entry name" value="XdhC_CoxI"/>
    <property type="match status" value="1"/>
</dbReference>
<evidence type="ECO:0000313" key="3">
    <source>
        <dbReference type="EMBL" id="ABA87488.1"/>
    </source>
</evidence>
<organism evidence="3 4">
    <name type="scientific">Syntrophotalea carbinolica (strain DSM 2380 / NBRC 103641 / GraBd1)</name>
    <name type="common">Pelobacter carbinolicus</name>
    <dbReference type="NCBI Taxonomy" id="338963"/>
    <lineage>
        <taxon>Bacteria</taxon>
        <taxon>Pseudomonadati</taxon>
        <taxon>Thermodesulfobacteriota</taxon>
        <taxon>Desulfuromonadia</taxon>
        <taxon>Desulfuromonadales</taxon>
        <taxon>Syntrophotaleaceae</taxon>
        <taxon>Syntrophotalea</taxon>
    </lineage>
</organism>
<dbReference type="HOGENOM" id="CLU_041115_1_1_7"/>
<dbReference type="PANTHER" id="PTHR30388:SF6">
    <property type="entry name" value="XANTHINE DEHYDROGENASE SUBUNIT A-RELATED"/>
    <property type="match status" value="1"/>
</dbReference>
<proteinExistence type="predicted"/>
<evidence type="ECO:0000259" key="1">
    <source>
        <dbReference type="Pfam" id="PF02625"/>
    </source>
</evidence>
<dbReference type="InterPro" id="IPR052698">
    <property type="entry name" value="MoCofactor_Util/Proc"/>
</dbReference>
<name>Q3A804_SYNC1</name>
<evidence type="ECO:0000313" key="4">
    <source>
        <dbReference type="Proteomes" id="UP000002534"/>
    </source>
</evidence>
<dbReference type="AlphaFoldDB" id="Q3A804"/>
<dbReference type="Pfam" id="PF13478">
    <property type="entry name" value="XdhC_C"/>
    <property type="match status" value="1"/>
</dbReference>
<gene>
    <name evidence="3" type="ordered locus">Pcar_0227</name>
</gene>
<dbReference type="PANTHER" id="PTHR30388">
    <property type="entry name" value="ALDEHYDE OXIDOREDUCTASE MOLYBDENUM COFACTOR ASSEMBLY PROTEIN"/>
    <property type="match status" value="1"/>
</dbReference>
<protein>
    <submittedName>
        <fullName evidence="3">Dehydrogenase molybdenum cofactor insertion protein</fullName>
    </submittedName>
</protein>
<dbReference type="NCBIfam" id="NF045664">
    <property type="entry name" value="XdhC_rel_AOR"/>
    <property type="match status" value="1"/>
</dbReference>